<evidence type="ECO:0000256" key="3">
    <source>
        <dbReference type="ARBA" id="ARBA00023163"/>
    </source>
</evidence>
<keyword evidence="6" id="KW-1185">Reference proteome</keyword>
<reference evidence="6" key="1">
    <citation type="journal article" date="2019" name="Int. J. Syst. Evol. Microbiol.">
        <title>The Global Catalogue of Microorganisms (GCM) 10K type strain sequencing project: providing services to taxonomists for standard genome sequencing and annotation.</title>
        <authorList>
            <consortium name="The Broad Institute Genomics Platform"/>
            <consortium name="The Broad Institute Genome Sequencing Center for Infectious Disease"/>
            <person name="Wu L."/>
            <person name="Ma J."/>
        </authorList>
    </citation>
    <scope>NUCLEOTIDE SEQUENCE [LARGE SCALE GENOMIC DNA]</scope>
    <source>
        <strain evidence="6">NBRC 101365</strain>
    </source>
</reference>
<dbReference type="SMART" id="SM00895">
    <property type="entry name" value="FCD"/>
    <property type="match status" value="1"/>
</dbReference>
<dbReference type="InterPro" id="IPR036388">
    <property type="entry name" value="WH-like_DNA-bd_sf"/>
</dbReference>
<keyword evidence="2" id="KW-0238">DNA-binding</keyword>
<dbReference type="CDD" id="cd07377">
    <property type="entry name" value="WHTH_GntR"/>
    <property type="match status" value="1"/>
</dbReference>
<dbReference type="PANTHER" id="PTHR43537:SF5">
    <property type="entry name" value="UXU OPERON TRANSCRIPTIONAL REGULATOR"/>
    <property type="match status" value="1"/>
</dbReference>
<sequence>MRKPTPEGTMKRLPQSRLAFPEKAAEARLPQLEPVRLYRQIADLISDRIDQGLFPIGTLLPAERELAQQLGVSRTSVREALIALEVSGKVSIRVGHGVQVLEAMPQPDPADLAAGMEEWDIGPIQLMEARLHVELKTAGLAAANRTEANLQRMREAMELQAGAESVRAPHYRNGDRNFHVEIAKAGGNAAYAFVVASLWDNLSRPLFNKFEELFAGPDRPTKTMQEHHRIFDAIAGRDEEGAREAMKNHLDAVLFAFSRGLGDE</sequence>
<dbReference type="InterPro" id="IPR036390">
    <property type="entry name" value="WH_DNA-bd_sf"/>
</dbReference>
<protein>
    <submittedName>
        <fullName evidence="5">Transcriptional regulator</fullName>
    </submittedName>
</protein>
<comment type="caution">
    <text evidence="5">The sequence shown here is derived from an EMBL/GenBank/DDBJ whole genome shotgun (WGS) entry which is preliminary data.</text>
</comment>
<keyword evidence="3" id="KW-0804">Transcription</keyword>
<dbReference type="SMART" id="SM00345">
    <property type="entry name" value="HTH_GNTR"/>
    <property type="match status" value="1"/>
</dbReference>
<dbReference type="Gene3D" id="1.20.120.530">
    <property type="entry name" value="GntR ligand-binding domain-like"/>
    <property type="match status" value="1"/>
</dbReference>
<keyword evidence="1" id="KW-0805">Transcription regulation</keyword>
<dbReference type="Gene3D" id="1.10.10.10">
    <property type="entry name" value="Winged helix-like DNA-binding domain superfamily/Winged helix DNA-binding domain"/>
    <property type="match status" value="1"/>
</dbReference>
<proteinExistence type="predicted"/>
<dbReference type="Pfam" id="PF07729">
    <property type="entry name" value="FCD"/>
    <property type="match status" value="1"/>
</dbReference>
<gene>
    <name evidence="5" type="ORF">GCM10007874_26710</name>
</gene>
<dbReference type="PROSITE" id="PS50949">
    <property type="entry name" value="HTH_GNTR"/>
    <property type="match status" value="1"/>
</dbReference>
<evidence type="ECO:0000259" key="4">
    <source>
        <dbReference type="PROSITE" id="PS50949"/>
    </source>
</evidence>
<evidence type="ECO:0000256" key="1">
    <source>
        <dbReference type="ARBA" id="ARBA00023015"/>
    </source>
</evidence>
<dbReference type="Proteomes" id="UP001156882">
    <property type="component" value="Unassembled WGS sequence"/>
</dbReference>
<evidence type="ECO:0000313" key="6">
    <source>
        <dbReference type="Proteomes" id="UP001156882"/>
    </source>
</evidence>
<name>A0ABQ6CIT1_9HYPH</name>
<dbReference type="InterPro" id="IPR011711">
    <property type="entry name" value="GntR_C"/>
</dbReference>
<accession>A0ABQ6CIT1</accession>
<dbReference type="Pfam" id="PF00392">
    <property type="entry name" value="GntR"/>
    <property type="match status" value="1"/>
</dbReference>
<feature type="domain" description="HTH gntR-type" evidence="4">
    <location>
        <begin position="35"/>
        <end position="103"/>
    </location>
</feature>
<evidence type="ECO:0000313" key="5">
    <source>
        <dbReference type="EMBL" id="GLS19654.1"/>
    </source>
</evidence>
<dbReference type="SUPFAM" id="SSF48008">
    <property type="entry name" value="GntR ligand-binding domain-like"/>
    <property type="match status" value="1"/>
</dbReference>
<dbReference type="EMBL" id="BSPC01000024">
    <property type="protein sequence ID" value="GLS19654.1"/>
    <property type="molecule type" value="Genomic_DNA"/>
</dbReference>
<dbReference type="SUPFAM" id="SSF46785">
    <property type="entry name" value="Winged helix' DNA-binding domain"/>
    <property type="match status" value="1"/>
</dbReference>
<dbReference type="PRINTS" id="PR00035">
    <property type="entry name" value="HTHGNTR"/>
</dbReference>
<dbReference type="PANTHER" id="PTHR43537">
    <property type="entry name" value="TRANSCRIPTIONAL REGULATOR, GNTR FAMILY"/>
    <property type="match status" value="1"/>
</dbReference>
<dbReference type="InterPro" id="IPR000524">
    <property type="entry name" value="Tscrpt_reg_HTH_GntR"/>
</dbReference>
<evidence type="ECO:0000256" key="2">
    <source>
        <dbReference type="ARBA" id="ARBA00023125"/>
    </source>
</evidence>
<organism evidence="5 6">
    <name type="scientific">Labrys miyagiensis</name>
    <dbReference type="NCBI Taxonomy" id="346912"/>
    <lineage>
        <taxon>Bacteria</taxon>
        <taxon>Pseudomonadati</taxon>
        <taxon>Pseudomonadota</taxon>
        <taxon>Alphaproteobacteria</taxon>
        <taxon>Hyphomicrobiales</taxon>
        <taxon>Xanthobacteraceae</taxon>
        <taxon>Labrys</taxon>
    </lineage>
</organism>
<dbReference type="InterPro" id="IPR008920">
    <property type="entry name" value="TF_FadR/GntR_C"/>
</dbReference>